<dbReference type="SUPFAM" id="SSF50494">
    <property type="entry name" value="Trypsin-like serine proteases"/>
    <property type="match status" value="1"/>
</dbReference>
<reference evidence="2 3" key="1">
    <citation type="journal article" date="2018" name="ACS Chem. Biol.">
        <title>Ketoreductase domain dysfunction expands chemodiversity: malyngamide biosynthesis in the cyanobacterium Okeania hirsuta.</title>
        <authorList>
            <person name="Moss N.A."/>
            <person name="Leao T."/>
            <person name="Rankin M."/>
            <person name="McCullough T.M."/>
            <person name="Qu P."/>
            <person name="Korobeynikov A."/>
            <person name="Smith J.L."/>
            <person name="Gerwick L."/>
            <person name="Gerwick W.H."/>
        </authorList>
    </citation>
    <scope>NUCLEOTIDE SEQUENCE [LARGE SCALE GENOMIC DNA]</scope>
    <source>
        <strain evidence="2 3">PAB10Feb10-1</strain>
    </source>
</reference>
<evidence type="ECO:0000313" key="3">
    <source>
        <dbReference type="Proteomes" id="UP000269154"/>
    </source>
</evidence>
<dbReference type="AlphaFoldDB" id="A0A3N6RQF9"/>
<protein>
    <submittedName>
        <fullName evidence="2">PEP-CTERM sorting domain-containing protein</fullName>
    </submittedName>
</protein>
<gene>
    <name evidence="2" type="ORF">D5R40_02860</name>
</gene>
<feature type="region of interest" description="Disordered" evidence="1">
    <location>
        <begin position="14"/>
        <end position="38"/>
    </location>
</feature>
<evidence type="ECO:0000256" key="1">
    <source>
        <dbReference type="SAM" id="MobiDB-lite"/>
    </source>
</evidence>
<feature type="compositionally biased region" description="Low complexity" evidence="1">
    <location>
        <begin position="14"/>
        <end position="25"/>
    </location>
</feature>
<dbReference type="NCBIfam" id="TIGR02595">
    <property type="entry name" value="PEP_CTERM"/>
    <property type="match status" value="1"/>
</dbReference>
<dbReference type="EMBL" id="RCBY01000009">
    <property type="protein sequence ID" value="RQH55283.1"/>
    <property type="molecule type" value="Genomic_DNA"/>
</dbReference>
<evidence type="ECO:0000313" key="2">
    <source>
        <dbReference type="EMBL" id="RQH55283.1"/>
    </source>
</evidence>
<dbReference type="InterPro" id="IPR013424">
    <property type="entry name" value="Ice-binding_C"/>
</dbReference>
<dbReference type="InterPro" id="IPR009003">
    <property type="entry name" value="Peptidase_S1_PA"/>
</dbReference>
<proteinExistence type="predicted"/>
<sequence>MFLLSPVSCLLSPSSISVDSSSSPLTNEGTTAPADSGSPLLVEVDDELLIAGVLSGGSTETSQFGDISWFTGITEHRLFIEENGGQFVGDFIPLPPPPIEPQPPVFGIKNGGFENGLNDWSILGAATIVDSDFGIPPSDGESNAFILNDIVAVGNDEIEEFLGLSVGSLEDLSGSIPFEGSAIKQTFLANAGDVLTFDFNFLTDECTLLDVQNGVCEPEDIFNDFSFVSLSGDELDNSFLKILADTSSDVVTSETFFFDETGYQSFSYEISETGTYTLGFGVADADNAFGDSGLLVDNVQLTASASTPEPTATLGLFATAFGVFSFRKKRQIK</sequence>
<dbReference type="Proteomes" id="UP000269154">
    <property type="component" value="Unassembled WGS sequence"/>
</dbReference>
<dbReference type="OrthoDB" id="7052168at2"/>
<comment type="caution">
    <text evidence="2">The sequence shown here is derived from an EMBL/GenBank/DDBJ whole genome shotgun (WGS) entry which is preliminary data.</text>
</comment>
<organism evidence="2 3">
    <name type="scientific">Okeania hirsuta</name>
    <dbReference type="NCBI Taxonomy" id="1458930"/>
    <lineage>
        <taxon>Bacteria</taxon>
        <taxon>Bacillati</taxon>
        <taxon>Cyanobacteriota</taxon>
        <taxon>Cyanophyceae</taxon>
        <taxon>Oscillatoriophycideae</taxon>
        <taxon>Oscillatoriales</taxon>
        <taxon>Microcoleaceae</taxon>
        <taxon>Okeania</taxon>
    </lineage>
</organism>
<keyword evidence="3" id="KW-1185">Reference proteome</keyword>
<accession>A0A3N6RQF9</accession>
<name>A0A3N6RQF9_9CYAN</name>